<dbReference type="Proteomes" id="UP001168821">
    <property type="component" value="Unassembled WGS sequence"/>
</dbReference>
<comment type="caution">
    <text evidence="1">The sequence shown here is derived from an EMBL/GenBank/DDBJ whole genome shotgun (WGS) entry which is preliminary data.</text>
</comment>
<organism evidence="1 2">
    <name type="scientific">Zophobas morio</name>
    <dbReference type="NCBI Taxonomy" id="2755281"/>
    <lineage>
        <taxon>Eukaryota</taxon>
        <taxon>Metazoa</taxon>
        <taxon>Ecdysozoa</taxon>
        <taxon>Arthropoda</taxon>
        <taxon>Hexapoda</taxon>
        <taxon>Insecta</taxon>
        <taxon>Pterygota</taxon>
        <taxon>Neoptera</taxon>
        <taxon>Endopterygota</taxon>
        <taxon>Coleoptera</taxon>
        <taxon>Polyphaga</taxon>
        <taxon>Cucujiformia</taxon>
        <taxon>Tenebrionidae</taxon>
        <taxon>Zophobas</taxon>
    </lineage>
</organism>
<accession>A0AA38HJU0</accession>
<keyword evidence="2" id="KW-1185">Reference proteome</keyword>
<proteinExistence type="predicted"/>
<evidence type="ECO:0000313" key="1">
    <source>
        <dbReference type="EMBL" id="KAJ3634407.1"/>
    </source>
</evidence>
<evidence type="ECO:0000313" key="2">
    <source>
        <dbReference type="Proteomes" id="UP001168821"/>
    </source>
</evidence>
<reference evidence="1" key="1">
    <citation type="journal article" date="2023" name="G3 (Bethesda)">
        <title>Whole genome assemblies of Zophobas morio and Tenebrio molitor.</title>
        <authorList>
            <person name="Kaur S."/>
            <person name="Stinson S.A."/>
            <person name="diCenzo G.C."/>
        </authorList>
    </citation>
    <scope>NUCLEOTIDE SEQUENCE</scope>
    <source>
        <strain evidence="1">QUZm001</strain>
    </source>
</reference>
<sequence>MDSTDDFGDFEEAIYTKDFFYPAYDSKKDILASELEPPSNLSPSPISLNTKETLTELLHKILSSGRDTLFNYFRSLIDNFFYQESKKKGNSPETDLQLSRDEYSDLKHTYFLDNDSLNFYIENNELWNRIKKFSAPSKLIQRVQHRSTSLYESRIYSSLLERLNLSRKLRDDCYHNSFLTAGTPTVFKDRVSPSALNFSDNNNDSNCIDPPIKFLSPPITNNTDSTSLLTLSNIFDFDCPKTTVDSEEERVNETFSITEENLSKLTIGQLSELRQQLEKETSSLLLEDAELQHLSTLLENEYILKCKLIGTLLSVIKNEQLNKKKSFMPSEAISGLIQPTCKATLTGIRKNLSNNNNSRKSRISTTLEIPFKTDQSTTSLAVLQSVLDLYVKESPKFYEKLQEYKKIFE</sequence>
<gene>
    <name evidence="1" type="ORF">Zmor_019111</name>
</gene>
<dbReference type="EMBL" id="JALNTZ010000548">
    <property type="protein sequence ID" value="KAJ3634407.1"/>
    <property type="molecule type" value="Genomic_DNA"/>
</dbReference>
<dbReference type="AlphaFoldDB" id="A0AA38HJU0"/>
<protein>
    <submittedName>
        <fullName evidence="1">Uncharacterized protein</fullName>
    </submittedName>
</protein>
<name>A0AA38HJU0_9CUCU</name>